<keyword evidence="1" id="KW-0472">Membrane</keyword>
<reference evidence="2 3" key="1">
    <citation type="journal article" date="2016" name="Genome Announc.">
        <title>Complete Genome Sequence of Methylobacterium populi P-1M, Isolated from Pink-Pigmented Household Biofilm.</title>
        <authorList>
            <person name="Morohoshi T."/>
            <person name="Ikeda T."/>
        </authorList>
    </citation>
    <scope>NUCLEOTIDE SEQUENCE [LARGE SCALE GENOMIC DNA]</scope>
    <source>
        <strain evidence="2 3">P-1M</strain>
    </source>
</reference>
<accession>A0A160PBH4</accession>
<keyword evidence="1" id="KW-1133">Transmembrane helix</keyword>
<gene>
    <name evidence="2" type="ORF">MPPM_0598</name>
</gene>
<evidence type="ECO:0000313" key="3">
    <source>
        <dbReference type="Proteomes" id="UP000218288"/>
    </source>
</evidence>
<name>A0A160PBH4_9HYPH</name>
<keyword evidence="1" id="KW-0812">Transmembrane</keyword>
<evidence type="ECO:0000313" key="2">
    <source>
        <dbReference type="EMBL" id="BAU89203.1"/>
    </source>
</evidence>
<organism evidence="2 3">
    <name type="scientific">Methylorubrum populi</name>
    <dbReference type="NCBI Taxonomy" id="223967"/>
    <lineage>
        <taxon>Bacteria</taxon>
        <taxon>Pseudomonadati</taxon>
        <taxon>Pseudomonadota</taxon>
        <taxon>Alphaproteobacteria</taxon>
        <taxon>Hyphomicrobiales</taxon>
        <taxon>Methylobacteriaceae</taxon>
        <taxon>Methylorubrum</taxon>
    </lineage>
</organism>
<feature type="transmembrane region" description="Helical" evidence="1">
    <location>
        <begin position="16"/>
        <end position="43"/>
    </location>
</feature>
<dbReference type="Proteomes" id="UP000218288">
    <property type="component" value="Chromosome"/>
</dbReference>
<proteinExistence type="predicted"/>
<dbReference type="AlphaFoldDB" id="A0A160PBH4"/>
<sequence length="48" mass="5414">MNSTLEILLRPIRRRFAVLGLLGALAVTLTWWLIVAHGVWLAVEWVSA</sequence>
<dbReference type="RefSeq" id="WP_173807869.1">
    <property type="nucleotide sequence ID" value="NZ_AP014809.1"/>
</dbReference>
<evidence type="ECO:0000256" key="1">
    <source>
        <dbReference type="SAM" id="Phobius"/>
    </source>
</evidence>
<dbReference type="EMBL" id="AP014809">
    <property type="protein sequence ID" value="BAU89203.1"/>
    <property type="molecule type" value="Genomic_DNA"/>
</dbReference>
<protein>
    <submittedName>
        <fullName evidence="2">Uncharacterized protein</fullName>
    </submittedName>
</protein>